<reference evidence="1 2" key="1">
    <citation type="submission" date="2017-05" db="EMBL/GenBank/DDBJ databases">
        <title>Genomic insights into alkan degradation activity of Oleiphilus messinensis.</title>
        <authorList>
            <person name="Kozyavkin S.A."/>
            <person name="Slesarev A.I."/>
            <person name="Golyshin P.N."/>
            <person name="Korzhenkov A."/>
            <person name="Golyshina O.N."/>
            <person name="Toshchakov S.V."/>
        </authorList>
    </citation>
    <scope>NUCLEOTIDE SEQUENCE [LARGE SCALE GENOMIC DNA]</scope>
    <source>
        <strain evidence="1 2">ME102</strain>
    </source>
</reference>
<organism evidence="1 2">
    <name type="scientific">Oleiphilus messinensis</name>
    <dbReference type="NCBI Taxonomy" id="141451"/>
    <lineage>
        <taxon>Bacteria</taxon>
        <taxon>Pseudomonadati</taxon>
        <taxon>Pseudomonadota</taxon>
        <taxon>Gammaproteobacteria</taxon>
        <taxon>Oceanospirillales</taxon>
        <taxon>Oleiphilaceae</taxon>
        <taxon>Oleiphilus</taxon>
    </lineage>
</organism>
<accession>A0A1Y0IFS4</accession>
<dbReference type="Proteomes" id="UP000196027">
    <property type="component" value="Chromosome"/>
</dbReference>
<dbReference type="EMBL" id="CP021425">
    <property type="protein sequence ID" value="ARU59321.1"/>
    <property type="molecule type" value="Genomic_DNA"/>
</dbReference>
<proteinExistence type="predicted"/>
<evidence type="ECO:0000313" key="2">
    <source>
        <dbReference type="Proteomes" id="UP000196027"/>
    </source>
</evidence>
<keyword evidence="2" id="KW-1185">Reference proteome</keyword>
<dbReference type="KEGG" id="ome:OLMES_5341"/>
<protein>
    <submittedName>
        <fullName evidence="1">Uncharacterized protein</fullName>
    </submittedName>
</protein>
<evidence type="ECO:0000313" key="1">
    <source>
        <dbReference type="EMBL" id="ARU59321.1"/>
    </source>
</evidence>
<gene>
    <name evidence="1" type="ORF">OLMES_5341</name>
</gene>
<sequence length="94" mass="10742">MVIPLLLSCRHPVHPENSSIPGDKLDLFWSIVISCIRCEDRLAIKALLSVQGAGNTNKIVKARRENGQVDVDRHDANERIAPMVQKVWMKWQHF</sequence>
<name>A0A1Y0IFS4_9GAMM</name>
<dbReference type="AlphaFoldDB" id="A0A1Y0IFS4"/>